<dbReference type="GO" id="GO:0005829">
    <property type="term" value="C:cytosol"/>
    <property type="evidence" value="ECO:0007669"/>
    <property type="project" value="TreeGrafter"/>
</dbReference>
<evidence type="ECO:0000313" key="4">
    <source>
        <dbReference type="EMBL" id="RRQ47896.1"/>
    </source>
</evidence>
<name>A0A3R8R614_9FLAO</name>
<dbReference type="PANTHER" id="PTHR10204:SF34">
    <property type="entry name" value="NAD(P)H DEHYDROGENASE [QUINONE] 1 ISOFORM 1"/>
    <property type="match status" value="1"/>
</dbReference>
<keyword evidence="5" id="KW-1185">Reference proteome</keyword>
<evidence type="ECO:0000256" key="2">
    <source>
        <dbReference type="ARBA" id="ARBA00023002"/>
    </source>
</evidence>
<dbReference type="Pfam" id="PF02525">
    <property type="entry name" value="Flavodoxin_2"/>
    <property type="match status" value="1"/>
</dbReference>
<accession>A0A3R8R614</accession>
<dbReference type="InterPro" id="IPR029039">
    <property type="entry name" value="Flavoprotein-like_sf"/>
</dbReference>
<evidence type="ECO:0000313" key="5">
    <source>
        <dbReference type="Proteomes" id="UP000286990"/>
    </source>
</evidence>
<organism evidence="4 5">
    <name type="scientific">Maribacter algicola</name>
    <dbReference type="NCBI Taxonomy" id="2498892"/>
    <lineage>
        <taxon>Bacteria</taxon>
        <taxon>Pseudomonadati</taxon>
        <taxon>Bacteroidota</taxon>
        <taxon>Flavobacteriia</taxon>
        <taxon>Flavobacteriales</taxon>
        <taxon>Flavobacteriaceae</taxon>
        <taxon>Maribacter</taxon>
    </lineage>
</organism>
<comment type="similarity">
    <text evidence="1">Belongs to the NAD(P)H dehydrogenase (quinone) family.</text>
</comment>
<keyword evidence="2" id="KW-0560">Oxidoreductase</keyword>
<reference evidence="5" key="1">
    <citation type="submission" date="2018-08" db="EMBL/GenBank/DDBJ databases">
        <authorList>
            <person name="Khan S.A."/>
            <person name="J S.E."/>
        </authorList>
    </citation>
    <scope>NUCLEOTIDE SEQUENCE [LARGE SCALE GENOMIC DNA]</scope>
    <source>
        <strain evidence="5">PoM-212</strain>
    </source>
</reference>
<reference evidence="5" key="2">
    <citation type="submission" date="2018-12" db="EMBL/GenBank/DDBJ databases">
        <title>Maribacter lutimaris sp. nov., isolated from marine sediment.</title>
        <authorList>
            <person name="Kim K.K."/>
        </authorList>
    </citation>
    <scope>NUCLEOTIDE SEQUENCE [LARGE SCALE GENOMIC DNA]</scope>
    <source>
        <strain evidence="5">PoM-212</strain>
    </source>
</reference>
<gene>
    <name evidence="4" type="ORF">DZC72_16210</name>
</gene>
<comment type="caution">
    <text evidence="4">The sequence shown here is derived from an EMBL/GenBank/DDBJ whole genome shotgun (WGS) entry which is preliminary data.</text>
</comment>
<dbReference type="AlphaFoldDB" id="A0A3R8R614"/>
<dbReference type="SUPFAM" id="SSF52218">
    <property type="entry name" value="Flavoproteins"/>
    <property type="match status" value="1"/>
</dbReference>
<sequence length="194" mass="22459">MPPKKILIINGHPDKESYNFAIAAAYKKGAVATGAEVKELIIRELSFNPNLEFGYRKRTEMEPDIIMAQECLKWADHLVWVYPVWWGSVPALLKGFLDRVLLPGFAFKKREGSLWWDRLFLGKTARIICTMDQPPWYYRLFNGSPSHTAMRKLTMQFIGVKSVKVTAIGPIRLSSESFREKWLRKVERLGEKNK</sequence>
<dbReference type="OrthoDB" id="652200at2"/>
<protein>
    <submittedName>
        <fullName evidence="4">Flavodoxin family protein</fullName>
    </submittedName>
</protein>
<dbReference type="PANTHER" id="PTHR10204">
    <property type="entry name" value="NAD P H OXIDOREDUCTASE-RELATED"/>
    <property type="match status" value="1"/>
</dbReference>
<dbReference type="GO" id="GO:0003955">
    <property type="term" value="F:NAD(P)H dehydrogenase (quinone) activity"/>
    <property type="evidence" value="ECO:0007669"/>
    <property type="project" value="TreeGrafter"/>
</dbReference>
<dbReference type="EMBL" id="QUSX01000003">
    <property type="protein sequence ID" value="RRQ47896.1"/>
    <property type="molecule type" value="Genomic_DNA"/>
</dbReference>
<evidence type="ECO:0000259" key="3">
    <source>
        <dbReference type="Pfam" id="PF02525"/>
    </source>
</evidence>
<dbReference type="InterPro" id="IPR051545">
    <property type="entry name" value="NAD(P)H_dehydrogenase_qn"/>
</dbReference>
<feature type="domain" description="Flavodoxin-like fold" evidence="3">
    <location>
        <begin position="4"/>
        <end position="177"/>
    </location>
</feature>
<dbReference type="Gene3D" id="3.40.50.360">
    <property type="match status" value="1"/>
</dbReference>
<proteinExistence type="inferred from homology"/>
<evidence type="ECO:0000256" key="1">
    <source>
        <dbReference type="ARBA" id="ARBA00006252"/>
    </source>
</evidence>
<dbReference type="RefSeq" id="WP_125223936.1">
    <property type="nucleotide sequence ID" value="NZ_QUSX01000003.1"/>
</dbReference>
<dbReference type="InterPro" id="IPR003680">
    <property type="entry name" value="Flavodoxin_fold"/>
</dbReference>
<dbReference type="Proteomes" id="UP000286990">
    <property type="component" value="Unassembled WGS sequence"/>
</dbReference>